<feature type="compositionally biased region" description="Basic residues" evidence="5">
    <location>
        <begin position="422"/>
        <end position="431"/>
    </location>
</feature>
<proteinExistence type="inferred from homology"/>
<comment type="subcellular location">
    <subcellularLocation>
        <location evidence="1">Nucleus</location>
    </subcellularLocation>
</comment>
<name>A0A9P1GRS3_9DINO</name>
<organism evidence="6">
    <name type="scientific">Cladocopium goreaui</name>
    <dbReference type="NCBI Taxonomy" id="2562237"/>
    <lineage>
        <taxon>Eukaryota</taxon>
        <taxon>Sar</taxon>
        <taxon>Alveolata</taxon>
        <taxon>Dinophyceae</taxon>
        <taxon>Suessiales</taxon>
        <taxon>Symbiodiniaceae</taxon>
        <taxon>Cladocopium</taxon>
    </lineage>
</organism>
<dbReference type="OrthoDB" id="1562195at2759"/>
<accession>A0A9P1GRS3</accession>
<dbReference type="EMBL" id="CAMXCT020006775">
    <property type="protein sequence ID" value="CAL1173208.1"/>
    <property type="molecule type" value="Genomic_DNA"/>
</dbReference>
<evidence type="ECO:0000256" key="2">
    <source>
        <dbReference type="ARBA" id="ARBA00006374"/>
    </source>
</evidence>
<comment type="similarity">
    <text evidence="2">Belongs to the RRP1 family.</text>
</comment>
<feature type="compositionally biased region" description="Basic residues" evidence="5">
    <location>
        <begin position="346"/>
        <end position="356"/>
    </location>
</feature>
<evidence type="ECO:0000256" key="1">
    <source>
        <dbReference type="ARBA" id="ARBA00004123"/>
    </source>
</evidence>
<feature type="compositionally biased region" description="Basic and acidic residues" evidence="5">
    <location>
        <begin position="328"/>
        <end position="340"/>
    </location>
</feature>
<evidence type="ECO:0000256" key="3">
    <source>
        <dbReference type="ARBA" id="ARBA00022552"/>
    </source>
</evidence>
<reference evidence="7 8" key="2">
    <citation type="submission" date="2024-05" db="EMBL/GenBank/DDBJ databases">
        <authorList>
            <person name="Chen Y."/>
            <person name="Shah S."/>
            <person name="Dougan E. K."/>
            <person name="Thang M."/>
            <person name="Chan C."/>
        </authorList>
    </citation>
    <scope>NUCLEOTIDE SEQUENCE [LARGE SCALE GENOMIC DNA]</scope>
</reference>
<dbReference type="PANTHER" id="PTHR13026">
    <property type="entry name" value="NNP-1 PROTEIN NOVEL NUCLEAR PROTEIN 1 NOP52"/>
    <property type="match status" value="1"/>
</dbReference>
<evidence type="ECO:0000256" key="4">
    <source>
        <dbReference type="ARBA" id="ARBA00023242"/>
    </source>
</evidence>
<dbReference type="Pfam" id="PF05997">
    <property type="entry name" value="Nop52"/>
    <property type="match status" value="1"/>
</dbReference>
<evidence type="ECO:0000256" key="5">
    <source>
        <dbReference type="SAM" id="MobiDB-lite"/>
    </source>
</evidence>
<evidence type="ECO:0000313" key="7">
    <source>
        <dbReference type="EMBL" id="CAL4807145.1"/>
    </source>
</evidence>
<sequence>MENSTQEVETKHVPVGFGKLLAHTDRTVRDRGFKKLKKWLQKTPDLGRLEYMKVWKGLYFAMWMADKRPVQQELSVNIALLLNDVPQGRRTMWIECFWDTMRDSWEKLDVHRVNKYMLFLRIVLAEMFKDLRLGGWCIHEVKDRMDILSRSSSHRHNSSSSVGIVMQLTRVLWDELMPQLEQQPKASRQVILTLLEPFVCLAEGSFVEGLVRSIHENILKKCPWELLVPLSNRLLEAAARTDIFQKNREALYEMVDEMEKRAREPAPETLLLDEAENISGANHPTSEAKKPSKRKRTKRLKGDKVKKASSQMSPLMLPKAAEPSVPAFKEHSEHSSKRSPSDLAHQVKRKTKRKVKTAAANASGKSEQDAQKAQEVSFNPLDKVVKYSEDAPVSQMKGSAVKRKRRRLQDLESTPGTDPKQGKKSSKRRKK</sequence>
<dbReference type="InterPro" id="IPR010301">
    <property type="entry name" value="RRP1"/>
</dbReference>
<reference evidence="6" key="1">
    <citation type="submission" date="2022-10" db="EMBL/GenBank/DDBJ databases">
        <authorList>
            <person name="Chen Y."/>
            <person name="Dougan E. K."/>
            <person name="Chan C."/>
            <person name="Rhodes N."/>
            <person name="Thang M."/>
        </authorList>
    </citation>
    <scope>NUCLEOTIDE SEQUENCE</scope>
</reference>
<dbReference type="EMBL" id="CAMXCT010006775">
    <property type="protein sequence ID" value="CAI4019833.1"/>
    <property type="molecule type" value="Genomic_DNA"/>
</dbReference>
<keyword evidence="8" id="KW-1185">Reference proteome</keyword>
<keyword evidence="4" id="KW-0539">Nucleus</keyword>
<evidence type="ECO:0000313" key="8">
    <source>
        <dbReference type="Proteomes" id="UP001152797"/>
    </source>
</evidence>
<comment type="caution">
    <text evidence="6">The sequence shown here is derived from an EMBL/GenBank/DDBJ whole genome shotgun (WGS) entry which is preliminary data.</text>
</comment>
<dbReference type="Proteomes" id="UP001152797">
    <property type="component" value="Unassembled WGS sequence"/>
</dbReference>
<dbReference type="GO" id="GO:0030688">
    <property type="term" value="C:preribosome, small subunit precursor"/>
    <property type="evidence" value="ECO:0007669"/>
    <property type="project" value="InterPro"/>
</dbReference>
<keyword evidence="3" id="KW-0698">rRNA processing</keyword>
<dbReference type="PANTHER" id="PTHR13026:SF0">
    <property type="entry name" value="RIBOSOMAL RNA PROCESSING 1B"/>
    <property type="match status" value="1"/>
</dbReference>
<feature type="region of interest" description="Disordered" evidence="5">
    <location>
        <begin position="274"/>
        <end position="431"/>
    </location>
</feature>
<dbReference type="GO" id="GO:0006364">
    <property type="term" value="P:rRNA processing"/>
    <property type="evidence" value="ECO:0007669"/>
    <property type="project" value="UniProtKB-KW"/>
</dbReference>
<dbReference type="AlphaFoldDB" id="A0A9P1GRS3"/>
<protein>
    <submittedName>
        <fullName evidence="7">Ribosomal RNA processing protein 1 homolog B (RRP1-like protein B)</fullName>
    </submittedName>
</protein>
<dbReference type="EMBL" id="CAMXCT030006775">
    <property type="protein sequence ID" value="CAL4807145.1"/>
    <property type="molecule type" value="Genomic_DNA"/>
</dbReference>
<gene>
    <name evidence="6" type="ORF">C1SCF055_LOCUS44296</name>
</gene>
<dbReference type="GO" id="GO:0005634">
    <property type="term" value="C:nucleus"/>
    <property type="evidence" value="ECO:0007669"/>
    <property type="project" value="UniProtKB-SubCell"/>
</dbReference>
<evidence type="ECO:0000313" key="6">
    <source>
        <dbReference type="EMBL" id="CAI4019833.1"/>
    </source>
</evidence>